<evidence type="ECO:0000313" key="2">
    <source>
        <dbReference type="EMBL" id="QMW89863.1"/>
    </source>
</evidence>
<proteinExistence type="predicted"/>
<evidence type="ECO:0000256" key="1">
    <source>
        <dbReference type="SAM" id="Phobius"/>
    </source>
</evidence>
<accession>A0AAP9UD50</accession>
<feature type="transmembrane region" description="Helical" evidence="1">
    <location>
        <begin position="64"/>
        <end position="82"/>
    </location>
</feature>
<organism evidence="2 3">
    <name type="scientific">Clostridium butyricum</name>
    <dbReference type="NCBI Taxonomy" id="1492"/>
    <lineage>
        <taxon>Bacteria</taxon>
        <taxon>Bacillati</taxon>
        <taxon>Bacillota</taxon>
        <taxon>Clostridia</taxon>
        <taxon>Eubacteriales</taxon>
        <taxon>Clostridiaceae</taxon>
        <taxon>Clostridium</taxon>
    </lineage>
</organism>
<dbReference type="Proteomes" id="UP000515243">
    <property type="component" value="Chromosome 1"/>
</dbReference>
<keyword evidence="1" id="KW-0812">Transmembrane</keyword>
<evidence type="ECO:0000313" key="3">
    <source>
        <dbReference type="Proteomes" id="UP000515243"/>
    </source>
</evidence>
<reference evidence="2 3" key="1">
    <citation type="submission" date="2019-05" db="EMBL/GenBank/DDBJ databases">
        <authorList>
            <person name="Schori C."/>
            <person name="Ahrens C."/>
        </authorList>
    </citation>
    <scope>NUCLEOTIDE SEQUENCE [LARGE SCALE GENOMIC DNA]</scope>
    <source>
        <strain evidence="2 3">DSM 10702</strain>
    </source>
</reference>
<dbReference type="GeneID" id="92943003"/>
<name>A0AAP9UD50_CLOBU</name>
<dbReference type="AlphaFoldDB" id="A0AAP9UD50"/>
<feature type="transmembrane region" description="Helical" evidence="1">
    <location>
        <begin position="89"/>
        <end position="107"/>
    </location>
</feature>
<protein>
    <submittedName>
        <fullName evidence="2">Uncharacterized protein</fullName>
    </submittedName>
</protein>
<keyword evidence="1" id="KW-0472">Membrane</keyword>
<feature type="transmembrane region" description="Helical" evidence="1">
    <location>
        <begin position="34"/>
        <end position="52"/>
    </location>
</feature>
<gene>
    <name evidence="2" type="ORF">FF104_02560</name>
</gene>
<dbReference type="RefSeq" id="WP_035763190.1">
    <property type="nucleotide sequence ID" value="NZ_AP019716.1"/>
</dbReference>
<feature type="transmembrane region" description="Helical" evidence="1">
    <location>
        <begin position="6"/>
        <end position="27"/>
    </location>
</feature>
<keyword evidence="1" id="KW-1133">Transmembrane helix</keyword>
<sequence>MALGFLFLLFVGMSILAIVGIVLLFVVKKNNTSDVLLVLMTAYSMSIAYLNATSQPINFIGPQVFAWVVGSIAVIGTGIRFFTKKQLLISKILVTGSVVLGIYFLYFG</sequence>
<dbReference type="EMBL" id="CP040626">
    <property type="protein sequence ID" value="QMW89863.1"/>
    <property type="molecule type" value="Genomic_DNA"/>
</dbReference>